<sequence length="149" mass="17755">MFQYYPEVLAICENIIVVGDINIDLKIKTNHKFIKYMESFRRTLINKLSKSSTHAKTQIDYCFNNVNDLKSDYFESLTSFHKPIWIRKHEIVTQFLVDENERSRTDTPFNLEDLRIDDQFNMMEIDEESSFEGHEMIDGNEQIHKGYAF</sequence>
<dbReference type="Proteomes" id="UP000663833">
    <property type="component" value="Unassembled WGS sequence"/>
</dbReference>
<evidence type="ECO:0000313" key="2">
    <source>
        <dbReference type="Proteomes" id="UP000663833"/>
    </source>
</evidence>
<organism evidence="1 2">
    <name type="scientific">Rotaria socialis</name>
    <dbReference type="NCBI Taxonomy" id="392032"/>
    <lineage>
        <taxon>Eukaryota</taxon>
        <taxon>Metazoa</taxon>
        <taxon>Spiralia</taxon>
        <taxon>Gnathifera</taxon>
        <taxon>Rotifera</taxon>
        <taxon>Eurotatoria</taxon>
        <taxon>Bdelloidea</taxon>
        <taxon>Philodinida</taxon>
        <taxon>Philodinidae</taxon>
        <taxon>Rotaria</taxon>
    </lineage>
</organism>
<reference evidence="1" key="1">
    <citation type="submission" date="2021-02" db="EMBL/GenBank/DDBJ databases">
        <authorList>
            <person name="Nowell W R."/>
        </authorList>
    </citation>
    <scope>NUCLEOTIDE SEQUENCE</scope>
</reference>
<name>A0A817WY55_9BILA</name>
<dbReference type="AlphaFoldDB" id="A0A817WY55"/>
<protein>
    <submittedName>
        <fullName evidence="1">Uncharacterized protein</fullName>
    </submittedName>
</protein>
<comment type="caution">
    <text evidence="1">The sequence shown here is derived from an EMBL/GenBank/DDBJ whole genome shotgun (WGS) entry which is preliminary data.</text>
</comment>
<evidence type="ECO:0000313" key="1">
    <source>
        <dbReference type="EMBL" id="CAF3361336.1"/>
    </source>
</evidence>
<accession>A0A817WY55</accession>
<proteinExistence type="predicted"/>
<gene>
    <name evidence="1" type="ORF">LUA448_LOCUS13979</name>
</gene>
<dbReference type="EMBL" id="CAJNYD010001733">
    <property type="protein sequence ID" value="CAF3361336.1"/>
    <property type="molecule type" value="Genomic_DNA"/>
</dbReference>